<evidence type="ECO:0000256" key="7">
    <source>
        <dbReference type="ARBA" id="ARBA00025526"/>
    </source>
</evidence>
<dbReference type="InterPro" id="IPR057335">
    <property type="entry name" value="Beta-barrel_SelB"/>
</dbReference>
<sequence>MARATAAPAGRPVIVGTAGHIDHGKTSLLQALTGQTGDRRPQERERGMTIDLGYLYAELEPGAGLTGFIDVPGHEKFTHNMLAGAQGIDLVLLVVAADDGVMPQTREHLAIVELLGIPRAVVAITKCDRAESGRVEEVQRQVLDLLAPGPFADAPILTVSSLSGQGIEALREVLLQTQSEVHERCRDGGFRLAIDRAFSVAGAGIVVTGTALSGAVAIGDKLTLGPAGKTVRVRGLHAQNQPAEQAFAGQRVALNLTGERLELAQIHRGQWLLSEWLHAPTQRIDIEFQLLPGERTFEHFHPVHVHLGTQDVIARVALLEGPRLSPGERMFAQLLINAPVHAVKGDRLILRDQSAQRTLGGGQVLDPFAPARQRRSPERLAQLRALNSGDKLEHVLPVLLNYSAGGLDPQRLERQFNRPRSIWSLAENVRLIDTRQGPVLFNVQRWAQLKFTLLEQLAQFHEQEPDQMGPDRDRLRRFSGLALERSTFVSLLDELLGAGSIQASGPWLHLPDHQVRLNAEDESLWLQLQPLFENAGFDPPWVRDVAKMLGQDDAVVRLLLRKLARLGLMHQIVRDLFLSDVQLRQMADVLLKLAKENPQIQVTTFRDALGLGRKRCIQYLEYFDRVGLTRRLGESRQIRPDNALAHADA</sequence>
<dbReference type="InterPro" id="IPR027417">
    <property type="entry name" value="P-loop_NTPase"/>
</dbReference>
<dbReference type="GO" id="GO:0005737">
    <property type="term" value="C:cytoplasm"/>
    <property type="evidence" value="ECO:0007669"/>
    <property type="project" value="UniProtKB-SubCell"/>
</dbReference>
<dbReference type="InterPro" id="IPR036388">
    <property type="entry name" value="WH-like_DNA-bd_sf"/>
</dbReference>
<dbReference type="EMBL" id="CABVJC010000002">
    <property type="protein sequence ID" value="VVP86706.1"/>
    <property type="molecule type" value="Genomic_DNA"/>
</dbReference>
<evidence type="ECO:0000256" key="3">
    <source>
        <dbReference type="ARBA" id="ARBA00022490"/>
    </source>
</evidence>
<evidence type="ECO:0000313" key="10">
    <source>
        <dbReference type="EMBL" id="VVP86706.1"/>
    </source>
</evidence>
<keyword evidence="10" id="KW-0251">Elongation factor</keyword>
<dbReference type="GO" id="GO:0003723">
    <property type="term" value="F:RNA binding"/>
    <property type="evidence" value="ECO:0007669"/>
    <property type="project" value="InterPro"/>
</dbReference>
<evidence type="ECO:0000313" key="11">
    <source>
        <dbReference type="Proteomes" id="UP000326452"/>
    </source>
</evidence>
<dbReference type="InterPro" id="IPR015191">
    <property type="entry name" value="SelB_WHD4"/>
</dbReference>
<comment type="function">
    <text evidence="7">Translation factor necessary for the incorporation of selenocysteine into proteins. It probably replaces EF-Tu for the insertion of selenocysteine directed by the UGA codon. SelB binds GTP and GDP.</text>
</comment>
<keyword evidence="5" id="KW-0648">Protein biosynthesis</keyword>
<evidence type="ECO:0000256" key="5">
    <source>
        <dbReference type="ARBA" id="ARBA00022917"/>
    </source>
</evidence>
<dbReference type="PANTHER" id="PTHR43721">
    <property type="entry name" value="ELONGATION FACTOR TU-RELATED"/>
    <property type="match status" value="1"/>
</dbReference>
<dbReference type="NCBIfam" id="TIGR00231">
    <property type="entry name" value="small_GTP"/>
    <property type="match status" value="1"/>
</dbReference>
<dbReference type="PRINTS" id="PR00315">
    <property type="entry name" value="ELONGATNFCT"/>
</dbReference>
<dbReference type="PROSITE" id="PS51722">
    <property type="entry name" value="G_TR_2"/>
    <property type="match status" value="1"/>
</dbReference>
<reference evidence="10 11" key="1">
    <citation type="submission" date="2019-09" db="EMBL/GenBank/DDBJ databases">
        <authorList>
            <person name="Chandra G."/>
            <person name="Truman W A."/>
        </authorList>
    </citation>
    <scope>NUCLEOTIDE SEQUENCE [LARGE SCALE GENOMIC DNA]</scope>
    <source>
        <strain evidence="10">PS941</strain>
    </source>
</reference>
<dbReference type="InterPro" id="IPR048931">
    <property type="entry name" value="WHD_2nd_SelB_bact"/>
</dbReference>
<dbReference type="Pfam" id="PF00009">
    <property type="entry name" value="GTP_EFTU"/>
    <property type="match status" value="1"/>
</dbReference>
<dbReference type="GO" id="GO:0003746">
    <property type="term" value="F:translation elongation factor activity"/>
    <property type="evidence" value="ECO:0007669"/>
    <property type="project" value="UniProtKB-KW"/>
</dbReference>
<dbReference type="InterPro" id="IPR009000">
    <property type="entry name" value="Transl_B-barrel_sf"/>
</dbReference>
<dbReference type="SUPFAM" id="SSF52540">
    <property type="entry name" value="P-loop containing nucleoside triphosphate hydrolases"/>
    <property type="match status" value="1"/>
</dbReference>
<evidence type="ECO:0000256" key="4">
    <source>
        <dbReference type="ARBA" id="ARBA00022741"/>
    </source>
</evidence>
<dbReference type="Proteomes" id="UP000326452">
    <property type="component" value="Unassembled WGS sequence"/>
</dbReference>
<organism evidence="10 11">
    <name type="scientific">Pseudomonas fluorescens</name>
    <dbReference type="NCBI Taxonomy" id="294"/>
    <lineage>
        <taxon>Bacteria</taxon>
        <taxon>Pseudomonadati</taxon>
        <taxon>Pseudomonadota</taxon>
        <taxon>Gammaproteobacteria</taxon>
        <taxon>Pseudomonadales</taxon>
        <taxon>Pseudomonadaceae</taxon>
        <taxon>Pseudomonas</taxon>
    </lineage>
</organism>
<comment type="subcellular location">
    <subcellularLocation>
        <location evidence="1">Cytoplasm</location>
    </subcellularLocation>
</comment>
<feature type="domain" description="Tr-type G" evidence="9">
    <location>
        <begin position="10"/>
        <end position="182"/>
    </location>
</feature>
<keyword evidence="6" id="KW-0342">GTP-binding</keyword>
<dbReference type="InterPro" id="IPR004161">
    <property type="entry name" value="EFTu-like_2"/>
</dbReference>
<dbReference type="Pfam" id="PF21214">
    <property type="entry name" value="WHD_2nd_SelB_bact"/>
    <property type="match status" value="1"/>
</dbReference>
<dbReference type="PROSITE" id="PS00301">
    <property type="entry name" value="G_TR_1"/>
    <property type="match status" value="1"/>
</dbReference>
<dbReference type="InterPro" id="IPR031157">
    <property type="entry name" value="G_TR_CS"/>
</dbReference>
<dbReference type="InterPro" id="IPR000795">
    <property type="entry name" value="T_Tr_GTP-bd_dom"/>
</dbReference>
<dbReference type="InterPro" id="IPR050055">
    <property type="entry name" value="EF-Tu_GTPase"/>
</dbReference>
<evidence type="ECO:0000259" key="9">
    <source>
        <dbReference type="PROSITE" id="PS51722"/>
    </source>
</evidence>
<evidence type="ECO:0000256" key="1">
    <source>
        <dbReference type="ARBA" id="ARBA00004496"/>
    </source>
</evidence>
<dbReference type="GO" id="GO:0001514">
    <property type="term" value="P:selenocysteine incorporation"/>
    <property type="evidence" value="ECO:0007669"/>
    <property type="project" value="InterPro"/>
</dbReference>
<dbReference type="NCBIfam" id="TIGR00475">
    <property type="entry name" value="selB"/>
    <property type="match status" value="1"/>
</dbReference>
<dbReference type="InterPro" id="IPR036390">
    <property type="entry name" value="WH_DNA-bd_sf"/>
</dbReference>
<dbReference type="InterPro" id="IPR004535">
    <property type="entry name" value="Transl_elong_SelB"/>
</dbReference>
<dbReference type="InterPro" id="IPR015190">
    <property type="entry name" value="Elong_fac_SelB-wing-hlx_typ-2"/>
</dbReference>
<dbReference type="PANTHER" id="PTHR43721:SF22">
    <property type="entry name" value="ELONGATION FACTOR TU, MITOCHONDRIAL"/>
    <property type="match status" value="1"/>
</dbReference>
<gene>
    <name evidence="10" type="primary">selB</name>
    <name evidence="10" type="ORF">PS941_01270</name>
</gene>
<dbReference type="GO" id="GO:0005525">
    <property type="term" value="F:GTP binding"/>
    <property type="evidence" value="ECO:0007669"/>
    <property type="project" value="UniProtKB-KW"/>
</dbReference>
<keyword evidence="4" id="KW-0547">Nucleotide-binding</keyword>
<dbReference type="InterPro" id="IPR005225">
    <property type="entry name" value="Small_GTP-bd"/>
</dbReference>
<proteinExistence type="predicted"/>
<dbReference type="Gene3D" id="3.40.50.300">
    <property type="entry name" value="P-loop containing nucleotide triphosphate hydrolases"/>
    <property type="match status" value="1"/>
</dbReference>
<evidence type="ECO:0000256" key="8">
    <source>
        <dbReference type="ARBA" id="ARBA00031615"/>
    </source>
</evidence>
<dbReference type="Pfam" id="PF03144">
    <property type="entry name" value="GTP_EFTU_D2"/>
    <property type="match status" value="1"/>
</dbReference>
<dbReference type="InterPro" id="IPR009001">
    <property type="entry name" value="Transl_elong_EF1A/Init_IF2_C"/>
</dbReference>
<dbReference type="Pfam" id="PF09107">
    <property type="entry name" value="WHD_3rd_SelB"/>
    <property type="match status" value="1"/>
</dbReference>
<dbReference type="Pfam" id="PF09106">
    <property type="entry name" value="WHD_2nd_SelB"/>
    <property type="match status" value="1"/>
</dbReference>
<accession>A0A5E7SJV7</accession>
<dbReference type="CDD" id="cd15491">
    <property type="entry name" value="selB_III"/>
    <property type="match status" value="1"/>
</dbReference>
<dbReference type="CDD" id="cd04171">
    <property type="entry name" value="SelB"/>
    <property type="match status" value="1"/>
</dbReference>
<dbReference type="GO" id="GO:0003924">
    <property type="term" value="F:GTPase activity"/>
    <property type="evidence" value="ECO:0007669"/>
    <property type="project" value="InterPro"/>
</dbReference>
<name>A0A5E7SJV7_PSEFL</name>
<dbReference type="CDD" id="cd03696">
    <property type="entry name" value="SelB_II"/>
    <property type="match status" value="1"/>
</dbReference>
<dbReference type="Gene3D" id="2.40.30.10">
    <property type="entry name" value="Translation factors"/>
    <property type="match status" value="1"/>
</dbReference>
<dbReference type="SUPFAM" id="SSF50447">
    <property type="entry name" value="Translation proteins"/>
    <property type="match status" value="1"/>
</dbReference>
<dbReference type="SUPFAM" id="SSF50465">
    <property type="entry name" value="EF-Tu/eEF-1alpha/eIF2-gamma C-terminal domain"/>
    <property type="match status" value="1"/>
</dbReference>
<dbReference type="Pfam" id="PF25461">
    <property type="entry name" value="Beta-barrel_SelB"/>
    <property type="match status" value="1"/>
</dbReference>
<evidence type="ECO:0000256" key="6">
    <source>
        <dbReference type="ARBA" id="ARBA00023134"/>
    </source>
</evidence>
<dbReference type="Gene3D" id="1.10.10.10">
    <property type="entry name" value="Winged helix-like DNA-binding domain superfamily/Winged helix DNA-binding domain"/>
    <property type="match status" value="3"/>
</dbReference>
<keyword evidence="3" id="KW-0963">Cytoplasm</keyword>
<protein>
    <recommendedName>
        <fullName evidence="2">Selenocysteine-specific elongation factor</fullName>
    </recommendedName>
    <alternativeName>
        <fullName evidence="8">SelB translation factor</fullName>
    </alternativeName>
</protein>
<dbReference type="SUPFAM" id="SSF46785">
    <property type="entry name" value="Winged helix' DNA-binding domain"/>
    <property type="match status" value="3"/>
</dbReference>
<evidence type="ECO:0000256" key="2">
    <source>
        <dbReference type="ARBA" id="ARBA00015953"/>
    </source>
</evidence>
<dbReference type="AlphaFoldDB" id="A0A5E7SJV7"/>